<dbReference type="AlphaFoldDB" id="A0A5N6G9L5"/>
<dbReference type="EMBL" id="SPNV01000096">
    <property type="protein sequence ID" value="KAF5861571.1"/>
    <property type="molecule type" value="Genomic_DNA"/>
</dbReference>
<keyword evidence="2" id="KW-1185">Reference proteome</keyword>
<protein>
    <submittedName>
        <fullName evidence="1">Uncharacterized protein</fullName>
    </submittedName>
</protein>
<accession>A0A5N6G9L5</accession>
<sequence>MNLLILTLFAALTTATTLRRQDNLLYPYETYRYWVQTGNWKLDPQDQLLVVKNGKPADETTSIVTFHIPPTAEGHKCKLLFDLWARDVSTGSQQADVFTATKPTGASVADANSDSTASLQSVSKEVADVIVQARDEHVGRIRVPAPGTADWVLAYQGYPEFECGGERMVGFEFVGVNDAVEIRWDIGVTGPRVQVL</sequence>
<gene>
    <name evidence="1" type="ORF">ETB97_012821</name>
</gene>
<organism evidence="1 2">
    <name type="scientific">Petromyces alliaceus</name>
    <name type="common">Aspergillus alliaceus</name>
    <dbReference type="NCBI Taxonomy" id="209559"/>
    <lineage>
        <taxon>Eukaryota</taxon>
        <taxon>Fungi</taxon>
        <taxon>Dikarya</taxon>
        <taxon>Ascomycota</taxon>
        <taxon>Pezizomycotina</taxon>
        <taxon>Eurotiomycetes</taxon>
        <taxon>Eurotiomycetidae</taxon>
        <taxon>Eurotiales</taxon>
        <taxon>Aspergillaceae</taxon>
        <taxon>Aspergillus</taxon>
        <taxon>Aspergillus subgen. Circumdati</taxon>
    </lineage>
</organism>
<dbReference type="Proteomes" id="UP000541154">
    <property type="component" value="Unassembled WGS sequence"/>
</dbReference>
<proteinExistence type="predicted"/>
<reference evidence="1 2" key="1">
    <citation type="submission" date="2019-04" db="EMBL/GenBank/DDBJ databases">
        <title>Aspergillus burnettii sp. nov., novel species from soil in southeast Queensland.</title>
        <authorList>
            <person name="Gilchrist C.L.M."/>
            <person name="Pitt J.I."/>
            <person name="Lange L."/>
            <person name="Lacey H.J."/>
            <person name="Vuong D."/>
            <person name="Midgley D.J."/>
            <person name="Greenfield P."/>
            <person name="Bradbury M."/>
            <person name="Lacey E."/>
            <person name="Busk P.K."/>
            <person name="Pilgaard B."/>
            <person name="Chooi Y.H."/>
            <person name="Piggott A.M."/>
        </authorList>
    </citation>
    <scope>NUCLEOTIDE SEQUENCE [LARGE SCALE GENOMIC DNA]</scope>
    <source>
        <strain evidence="1 2">FRR 5400</strain>
    </source>
</reference>
<dbReference type="OMA" id="INPPTWP"/>
<accession>A0A8H6E6U2</accession>
<evidence type="ECO:0000313" key="1">
    <source>
        <dbReference type="EMBL" id="KAF5861571.1"/>
    </source>
</evidence>
<name>A0A5N6G9L5_PETAA</name>
<evidence type="ECO:0000313" key="2">
    <source>
        <dbReference type="Proteomes" id="UP000541154"/>
    </source>
</evidence>
<comment type="caution">
    <text evidence="1">The sequence shown here is derived from an EMBL/GenBank/DDBJ whole genome shotgun (WGS) entry which is preliminary data.</text>
</comment>